<comment type="caution">
    <text evidence="9">The sequence shown here is derived from an EMBL/GenBank/DDBJ whole genome shotgun (WGS) entry which is preliminary data.</text>
</comment>
<comment type="subcellular location">
    <subcellularLocation>
        <location evidence="1">Cell membrane</location>
        <topology evidence="1">Multi-pass membrane protein</topology>
    </subcellularLocation>
</comment>
<dbReference type="RefSeq" id="WP_061519609.1">
    <property type="nucleotide sequence ID" value="NZ_JRUE01000230.1"/>
</dbReference>
<feature type="transmembrane region" description="Helical" evidence="8">
    <location>
        <begin position="146"/>
        <end position="164"/>
    </location>
</feature>
<feature type="transmembrane region" description="Helical" evidence="8">
    <location>
        <begin position="347"/>
        <end position="365"/>
    </location>
</feature>
<evidence type="ECO:0000256" key="1">
    <source>
        <dbReference type="ARBA" id="ARBA00004651"/>
    </source>
</evidence>
<evidence type="ECO:0000313" key="10">
    <source>
        <dbReference type="Proteomes" id="UP000075680"/>
    </source>
</evidence>
<evidence type="ECO:0000256" key="2">
    <source>
        <dbReference type="ARBA" id="ARBA00005658"/>
    </source>
</evidence>
<dbReference type="EMBL" id="JRUE01000230">
    <property type="protein sequence ID" value="KXZ64473.1"/>
    <property type="molecule type" value="Genomic_DNA"/>
</dbReference>
<accession>A0A150HKA8</accession>
<feature type="transmembrane region" description="Helical" evidence="8">
    <location>
        <begin position="318"/>
        <end position="335"/>
    </location>
</feature>
<feature type="transmembrane region" description="Helical" evidence="8">
    <location>
        <begin position="184"/>
        <end position="209"/>
    </location>
</feature>
<dbReference type="Pfam" id="PF02028">
    <property type="entry name" value="BCCT"/>
    <property type="match status" value="1"/>
</dbReference>
<comment type="similarity">
    <text evidence="2">Belongs to the BCCT transporter (TC 2.A.15) family.</text>
</comment>
<feature type="transmembrane region" description="Helical" evidence="8">
    <location>
        <begin position="12"/>
        <end position="34"/>
    </location>
</feature>
<evidence type="ECO:0000256" key="6">
    <source>
        <dbReference type="ARBA" id="ARBA00022989"/>
    </source>
</evidence>
<evidence type="ECO:0000256" key="3">
    <source>
        <dbReference type="ARBA" id="ARBA00022448"/>
    </source>
</evidence>
<dbReference type="GO" id="GO:0022857">
    <property type="term" value="F:transmembrane transporter activity"/>
    <property type="evidence" value="ECO:0007669"/>
    <property type="project" value="InterPro"/>
</dbReference>
<keyword evidence="5 8" id="KW-0812">Transmembrane</keyword>
<keyword evidence="7 8" id="KW-0472">Membrane</keyword>
<reference evidence="9 10" key="1">
    <citation type="journal article" date="2016" name="Sci. Rep.">
        <title>Genomic and phenotypic characterization of the species Acinetobacter venetianus.</title>
        <authorList>
            <person name="Fondi M."/>
            <person name="Maida I."/>
            <person name="Perrin E."/>
            <person name="Orlandini V."/>
            <person name="La Torre L."/>
            <person name="Bosi E."/>
            <person name="Negroni A."/>
            <person name="Zanaroli G."/>
            <person name="Fava F."/>
            <person name="Decorosi F."/>
            <person name="Giovannetti L."/>
            <person name="Viti C."/>
            <person name="Vaneechoutte M."/>
            <person name="Dijkshoorn L."/>
            <person name="Fani R."/>
        </authorList>
    </citation>
    <scope>NUCLEOTIDE SEQUENCE [LARGE SCALE GENOMIC DNA]</scope>
    <source>
        <strain evidence="9 10">LUH5627</strain>
    </source>
</reference>
<feature type="transmembrane region" description="Helical" evidence="8">
    <location>
        <begin position="91"/>
        <end position="113"/>
    </location>
</feature>
<protein>
    <submittedName>
        <fullName evidence="9">Glycine betaine transporter BetL</fullName>
    </submittedName>
</protein>
<dbReference type="GO" id="GO:0005886">
    <property type="term" value="C:plasma membrane"/>
    <property type="evidence" value="ECO:0007669"/>
    <property type="project" value="UniProtKB-SubCell"/>
</dbReference>
<feature type="transmembrane region" description="Helical" evidence="8">
    <location>
        <begin position="263"/>
        <end position="283"/>
    </location>
</feature>
<keyword evidence="6 8" id="KW-1133">Transmembrane helix</keyword>
<proteinExistence type="inferred from homology"/>
<keyword evidence="3" id="KW-0813">Transport</keyword>
<sequence>MRATTGVFKGLNPTVTVVSKILVISFVLFCALQADQAGKAFEMVSGILLQNVKWFYLGLLTIILGVLLYLMMSRFGHIRLGKDDEKPEFSFVGWISMLFSGGMGVGLVFWSAAEPMWHYASNPFTSNLSDESASMAMQITFFHWGLHPWAIFCMTALALAYFSYRKGLPFSLRSILYPIIGDRIYGPIGHTVDILTITITAFGVAQSLSMSVLQINSGLNQVFGFANSLSLQFVMLAILCSIATVSVVIGINRGMQRLSELNMILAIILIAILLIVGPTRYLLNTLLESTGNYAQNIISMSLWSDTQNDSGWQNWWTAFYWPWWMTWGPFVGMFIARISRGRTIRELIAGALIVPTLVTAIWMSVVGGSALKVEQDARHAYEKQTAALVEAGKTVPKFEGGPIVKATQQDNTRALFTMFNNIDNGTLGQILSIIACLLLATFLITSTDCGTHVLCYMDAEGSTDTPIKIRIVWGVLIAIIAGVLLYAGGLKAIQAASIIAGFPIAIFLAIMSVTLFKSLRREQQPWMMMPEHVRPEFCKEKDNCSK</sequence>
<name>A0A150HKA8_9GAMM</name>
<gene>
    <name evidence="9" type="primary">betL</name>
    <name evidence="9" type="ORF">AVENLUH5627_03055</name>
</gene>
<dbReference type="InterPro" id="IPR000060">
    <property type="entry name" value="BCCT_transptr"/>
</dbReference>
<evidence type="ECO:0000256" key="4">
    <source>
        <dbReference type="ARBA" id="ARBA00022475"/>
    </source>
</evidence>
<evidence type="ECO:0000256" key="7">
    <source>
        <dbReference type="ARBA" id="ARBA00023136"/>
    </source>
</evidence>
<dbReference type="Proteomes" id="UP000075680">
    <property type="component" value="Unassembled WGS sequence"/>
</dbReference>
<feature type="transmembrane region" description="Helical" evidence="8">
    <location>
        <begin position="467"/>
        <end position="487"/>
    </location>
</feature>
<organism evidence="9 10">
    <name type="scientific">Acinetobacter venetianus</name>
    <dbReference type="NCBI Taxonomy" id="52133"/>
    <lineage>
        <taxon>Bacteria</taxon>
        <taxon>Pseudomonadati</taxon>
        <taxon>Pseudomonadota</taxon>
        <taxon>Gammaproteobacteria</taxon>
        <taxon>Moraxellales</taxon>
        <taxon>Moraxellaceae</taxon>
        <taxon>Acinetobacter</taxon>
    </lineage>
</organism>
<feature type="transmembrane region" description="Helical" evidence="8">
    <location>
        <begin position="426"/>
        <end position="446"/>
    </location>
</feature>
<feature type="transmembrane region" description="Helical" evidence="8">
    <location>
        <begin position="54"/>
        <end position="71"/>
    </location>
</feature>
<dbReference type="PATRIC" id="fig|52133.18.peg.3129"/>
<dbReference type="NCBIfam" id="TIGR00842">
    <property type="entry name" value="bcct"/>
    <property type="match status" value="1"/>
</dbReference>
<feature type="transmembrane region" description="Helical" evidence="8">
    <location>
        <begin position="493"/>
        <end position="519"/>
    </location>
</feature>
<dbReference type="PANTHER" id="PTHR30047">
    <property type="entry name" value="HIGH-AFFINITY CHOLINE TRANSPORT PROTEIN-RELATED"/>
    <property type="match status" value="1"/>
</dbReference>
<dbReference type="AlphaFoldDB" id="A0A150HKA8"/>
<dbReference type="PANTHER" id="PTHR30047:SF7">
    <property type="entry name" value="HIGH-AFFINITY CHOLINE TRANSPORT PROTEIN"/>
    <property type="match status" value="1"/>
</dbReference>
<evidence type="ECO:0000256" key="8">
    <source>
        <dbReference type="SAM" id="Phobius"/>
    </source>
</evidence>
<keyword evidence="4" id="KW-1003">Cell membrane</keyword>
<evidence type="ECO:0000313" key="9">
    <source>
        <dbReference type="EMBL" id="KXZ64473.1"/>
    </source>
</evidence>
<evidence type="ECO:0000256" key="5">
    <source>
        <dbReference type="ARBA" id="ARBA00022692"/>
    </source>
</evidence>
<feature type="transmembrane region" description="Helical" evidence="8">
    <location>
        <begin position="229"/>
        <end position="251"/>
    </location>
</feature>